<comment type="caution">
    <text evidence="6">The sequence shown here is derived from an EMBL/GenBank/DDBJ whole genome shotgun (WGS) entry which is preliminary data.</text>
</comment>
<evidence type="ECO:0000256" key="3">
    <source>
        <dbReference type="ARBA" id="ARBA00023239"/>
    </source>
</evidence>
<dbReference type="Pfam" id="PF03328">
    <property type="entry name" value="HpcH_HpaI"/>
    <property type="match status" value="1"/>
</dbReference>
<gene>
    <name evidence="6" type="ORF">EVA69_04220</name>
</gene>
<evidence type="ECO:0000259" key="5">
    <source>
        <dbReference type="Pfam" id="PF03328"/>
    </source>
</evidence>
<name>A0A520RZ84_9GAMM</name>
<evidence type="ECO:0000313" key="6">
    <source>
        <dbReference type="EMBL" id="RZO75474.1"/>
    </source>
</evidence>
<dbReference type="AlphaFoldDB" id="A0A520RZ84"/>
<dbReference type="InterPro" id="IPR005000">
    <property type="entry name" value="Aldolase/citrate-lyase_domain"/>
</dbReference>
<dbReference type="Gene3D" id="3.20.20.60">
    <property type="entry name" value="Phosphoenolpyruvate-binding domains"/>
    <property type="match status" value="1"/>
</dbReference>
<dbReference type="InterPro" id="IPR050251">
    <property type="entry name" value="HpcH-HpaI_aldolase"/>
</dbReference>
<feature type="chain" id="PRO_5021972592" evidence="4">
    <location>
        <begin position="25"/>
        <end position="313"/>
    </location>
</feature>
<dbReference type="Proteomes" id="UP000320404">
    <property type="component" value="Unassembled WGS sequence"/>
</dbReference>
<dbReference type="PANTHER" id="PTHR30502:SF0">
    <property type="entry name" value="PHOSPHOENOLPYRUVATE CARBOXYLASE FAMILY PROTEIN"/>
    <property type="match status" value="1"/>
</dbReference>
<evidence type="ECO:0000313" key="7">
    <source>
        <dbReference type="Proteomes" id="UP000320404"/>
    </source>
</evidence>
<evidence type="ECO:0000256" key="2">
    <source>
        <dbReference type="ARBA" id="ARBA00022723"/>
    </source>
</evidence>
<proteinExistence type="inferred from homology"/>
<keyword evidence="4" id="KW-0732">Signal</keyword>
<dbReference type="SUPFAM" id="SSF51621">
    <property type="entry name" value="Phosphoenolpyruvate/pyruvate domain"/>
    <property type="match status" value="1"/>
</dbReference>
<organism evidence="6 7">
    <name type="scientific">OM182 bacterium</name>
    <dbReference type="NCBI Taxonomy" id="2510334"/>
    <lineage>
        <taxon>Bacteria</taxon>
        <taxon>Pseudomonadati</taxon>
        <taxon>Pseudomonadota</taxon>
        <taxon>Gammaproteobacteria</taxon>
        <taxon>OMG group</taxon>
        <taxon>OM182 clade</taxon>
    </lineage>
</organism>
<sequence>MKPATVWRTIGIALAALLAASVSAQSDTVRLNKLIDLFEQDEPAFGLLSFDYSLTNARAMANSGLDFILIDMEHAPFDVERLRAFLLGMTNKRSILEKGNLQPDVVPFVRIPAAGGADEIIAQAKQVLDVGTYGIMFPAIQNREQAELAVRATRYPQINGVDDYEPQGLRGRNPSNAVWYWGVRDYHARADVWPLDPQGELLAIMFVESPEAVANIEEIISVPGVGGIFIGPSDLSTSMGYTSPAAPEVEAAIQEVLAACLEHDVPCAITTNARTVQQRIEQGFRFVTVGVDSGLSAGASSALRLGREAAGQN</sequence>
<evidence type="ECO:0000256" key="4">
    <source>
        <dbReference type="SAM" id="SignalP"/>
    </source>
</evidence>
<protein>
    <submittedName>
        <fullName evidence="6">Aldolase</fullName>
    </submittedName>
</protein>
<dbReference type="InterPro" id="IPR040442">
    <property type="entry name" value="Pyrv_kinase-like_dom_sf"/>
</dbReference>
<feature type="signal peptide" evidence="4">
    <location>
        <begin position="1"/>
        <end position="24"/>
    </location>
</feature>
<keyword evidence="3" id="KW-0456">Lyase</keyword>
<comment type="similarity">
    <text evidence="1">Belongs to the HpcH/HpaI aldolase family.</text>
</comment>
<dbReference type="GO" id="GO:0046872">
    <property type="term" value="F:metal ion binding"/>
    <property type="evidence" value="ECO:0007669"/>
    <property type="project" value="UniProtKB-KW"/>
</dbReference>
<reference evidence="6 7" key="1">
    <citation type="submission" date="2019-02" db="EMBL/GenBank/DDBJ databases">
        <title>Prokaryotic population dynamics and viral predation in marine succession experiment using metagenomics: the confinement effect.</title>
        <authorList>
            <person name="Haro-Moreno J.M."/>
            <person name="Rodriguez-Valera F."/>
            <person name="Lopez-Perez M."/>
        </authorList>
    </citation>
    <scope>NUCLEOTIDE SEQUENCE [LARGE SCALE GENOMIC DNA]</scope>
    <source>
        <strain evidence="6">MED-G158</strain>
    </source>
</reference>
<accession>A0A520RZ84</accession>
<dbReference type="GO" id="GO:0005737">
    <property type="term" value="C:cytoplasm"/>
    <property type="evidence" value="ECO:0007669"/>
    <property type="project" value="TreeGrafter"/>
</dbReference>
<feature type="domain" description="HpcH/HpaI aldolase/citrate lyase" evidence="5">
    <location>
        <begin position="57"/>
        <end position="295"/>
    </location>
</feature>
<dbReference type="PANTHER" id="PTHR30502">
    <property type="entry name" value="2-KETO-3-DEOXY-L-RHAMNONATE ALDOLASE"/>
    <property type="match status" value="1"/>
</dbReference>
<dbReference type="EMBL" id="SHAH01000055">
    <property type="protein sequence ID" value="RZO75474.1"/>
    <property type="molecule type" value="Genomic_DNA"/>
</dbReference>
<evidence type="ECO:0000256" key="1">
    <source>
        <dbReference type="ARBA" id="ARBA00005568"/>
    </source>
</evidence>
<dbReference type="InterPro" id="IPR015813">
    <property type="entry name" value="Pyrv/PenolPyrv_kinase-like_dom"/>
</dbReference>
<keyword evidence="2" id="KW-0479">Metal-binding</keyword>
<dbReference type="GO" id="GO:0016832">
    <property type="term" value="F:aldehyde-lyase activity"/>
    <property type="evidence" value="ECO:0007669"/>
    <property type="project" value="TreeGrafter"/>
</dbReference>